<comment type="function">
    <text evidence="7">Catalyzes the single-oxidation or sequential double oxidation reaction of carbohydrates primarily at carbon-2 and/or carbon-3 with the concomitant reduction of the flavin. The enzyme exhibits a broad sugar substrate specificity, oxidizing different aldopyranoses to the corresponding C-1, C-2, C-3 or C-1,2, C-2,3 and C-3,4 (di)dehydro sugars with substrate-specific regioselectivity. Accepts only a narrow range of electron acceptors such as substituted benzoquinones and complexed metal ions and reacts extremely slowly with O(2) as acceptor. May play a role in the natural recycling of plant matter by oxidizing all major monosaccharides in lignocellulose and by reducing quinone compounds or reactive radical species generated during lignin depolymerization.</text>
</comment>
<organism evidence="16 17">
    <name type="scientific">Gymnopilus dilepis</name>
    <dbReference type="NCBI Taxonomy" id="231916"/>
    <lineage>
        <taxon>Eukaryota</taxon>
        <taxon>Fungi</taxon>
        <taxon>Dikarya</taxon>
        <taxon>Basidiomycota</taxon>
        <taxon>Agaricomycotina</taxon>
        <taxon>Agaricomycetes</taxon>
        <taxon>Agaricomycetidae</taxon>
        <taxon>Agaricales</taxon>
        <taxon>Agaricineae</taxon>
        <taxon>Hymenogastraceae</taxon>
        <taxon>Gymnopilus</taxon>
    </lineage>
</organism>
<dbReference type="OrthoDB" id="269227at2759"/>
<dbReference type="Gene3D" id="3.30.560.10">
    <property type="entry name" value="Glucose Oxidase, domain 3"/>
    <property type="match status" value="2"/>
</dbReference>
<dbReference type="EMBL" id="NHYE01001431">
    <property type="protein sequence ID" value="PPQ95212.1"/>
    <property type="molecule type" value="Genomic_DNA"/>
</dbReference>
<comment type="caution">
    <text evidence="16">The sequence shown here is derived from an EMBL/GenBank/DDBJ whole genome shotgun (WGS) entry which is preliminary data.</text>
</comment>
<evidence type="ECO:0000256" key="8">
    <source>
        <dbReference type="ARBA" id="ARBA00033986"/>
    </source>
</evidence>
<comment type="subcellular location">
    <subcellularLocation>
        <location evidence="2">Secreted</location>
    </subcellularLocation>
</comment>
<evidence type="ECO:0000256" key="10">
    <source>
        <dbReference type="ARBA" id="ARBA00034029"/>
    </source>
</evidence>
<reference evidence="16 17" key="1">
    <citation type="journal article" date="2018" name="Evol. Lett.">
        <title>Horizontal gene cluster transfer increased hallucinogenic mushroom diversity.</title>
        <authorList>
            <person name="Reynolds H.T."/>
            <person name="Vijayakumar V."/>
            <person name="Gluck-Thaler E."/>
            <person name="Korotkin H.B."/>
            <person name="Matheny P.B."/>
            <person name="Slot J.C."/>
        </authorList>
    </citation>
    <scope>NUCLEOTIDE SEQUENCE [LARGE SCALE GENOMIC DNA]</scope>
    <source>
        <strain evidence="16 17">SRW20</strain>
    </source>
</reference>
<evidence type="ECO:0000256" key="11">
    <source>
        <dbReference type="ARBA" id="ARBA00034050"/>
    </source>
</evidence>
<evidence type="ECO:0000313" key="16">
    <source>
        <dbReference type="EMBL" id="PPQ95212.1"/>
    </source>
</evidence>
<comment type="subunit">
    <text evidence="4">Monomer.</text>
</comment>
<comment type="catalytic activity">
    <reaction evidence="12">
        <text>a pyranoside + acceptor = a pyranosid-3,4-diulose + reduced acceptor.</text>
        <dbReference type="EC" id="1.1.99.29"/>
    </reaction>
</comment>
<dbReference type="InterPro" id="IPR036188">
    <property type="entry name" value="FAD/NAD-bd_sf"/>
</dbReference>
<evidence type="ECO:0000256" key="4">
    <source>
        <dbReference type="ARBA" id="ARBA00011245"/>
    </source>
</evidence>
<keyword evidence="6" id="KW-0964">Secreted</keyword>
<comment type="catalytic activity">
    <reaction evidence="8">
        <text>pyranose + acceptor = pyranos-2-ulose + reduced acceptor.</text>
        <dbReference type="EC" id="1.1.99.29"/>
    </reaction>
</comment>
<evidence type="ECO:0000313" key="17">
    <source>
        <dbReference type="Proteomes" id="UP000284706"/>
    </source>
</evidence>
<evidence type="ECO:0000256" key="9">
    <source>
        <dbReference type="ARBA" id="ARBA00034010"/>
    </source>
</evidence>
<comment type="catalytic activity">
    <reaction evidence="9">
        <text>pyranose + acceptor = pyranos-2,3-diulose + reduced acceptor.</text>
        <dbReference type="EC" id="1.1.99.29"/>
    </reaction>
</comment>
<accession>A0A409XWS5</accession>
<protein>
    <recommendedName>
        <fullName evidence="5">pyranose dehydrogenase (acceptor)</fullName>
        <ecNumber evidence="5">1.1.99.29</ecNumber>
    </recommendedName>
</protein>
<keyword evidence="13" id="KW-0274">FAD</keyword>
<dbReference type="InParanoid" id="A0A409XWS5"/>
<dbReference type="InterPro" id="IPR000172">
    <property type="entry name" value="GMC_OxRdtase_N"/>
</dbReference>
<evidence type="ECO:0000256" key="2">
    <source>
        <dbReference type="ARBA" id="ARBA00004613"/>
    </source>
</evidence>
<dbReference type="PANTHER" id="PTHR11552">
    <property type="entry name" value="GLUCOSE-METHANOL-CHOLINE GMC OXIDOREDUCTASE"/>
    <property type="match status" value="1"/>
</dbReference>
<feature type="domain" description="Glucose-methanol-choline oxidoreductase N-terminal" evidence="15">
    <location>
        <begin position="273"/>
        <end position="287"/>
    </location>
</feature>
<keyword evidence="13" id="KW-0285">Flavoprotein</keyword>
<evidence type="ECO:0000259" key="14">
    <source>
        <dbReference type="PROSITE" id="PS00623"/>
    </source>
</evidence>
<dbReference type="Proteomes" id="UP000284706">
    <property type="component" value="Unassembled WGS sequence"/>
</dbReference>
<dbReference type="SUPFAM" id="SSF54373">
    <property type="entry name" value="FAD-linked reductases, C-terminal domain"/>
    <property type="match status" value="2"/>
</dbReference>
<comment type="similarity">
    <text evidence="3 13">Belongs to the GMC oxidoreductase family.</text>
</comment>
<dbReference type="SUPFAM" id="SSF51905">
    <property type="entry name" value="FAD/NAD(P)-binding domain"/>
    <property type="match status" value="2"/>
</dbReference>
<dbReference type="PROSITE" id="PS00624">
    <property type="entry name" value="GMC_OXRED_2"/>
    <property type="match status" value="2"/>
</dbReference>
<dbReference type="GO" id="GO:0005576">
    <property type="term" value="C:extracellular region"/>
    <property type="evidence" value="ECO:0007669"/>
    <property type="project" value="UniProtKB-SubCell"/>
</dbReference>
<dbReference type="PROSITE" id="PS00623">
    <property type="entry name" value="GMC_OXRED_1"/>
    <property type="match status" value="2"/>
</dbReference>
<dbReference type="PANTHER" id="PTHR11552:SF78">
    <property type="entry name" value="GLUCOSE-METHANOL-CHOLINE OXIDOREDUCTASE N-TERMINAL DOMAIN-CONTAINING PROTEIN"/>
    <property type="match status" value="1"/>
</dbReference>
<evidence type="ECO:0000256" key="5">
    <source>
        <dbReference type="ARBA" id="ARBA00013177"/>
    </source>
</evidence>
<evidence type="ECO:0000256" key="6">
    <source>
        <dbReference type="ARBA" id="ARBA00022525"/>
    </source>
</evidence>
<sequence length="1241" mass="135822">MSEETYDIIFAGGGASACITAGRLAEADPNLKILILEAGPHSEDLFYHVQPGRYFGNLLVPREIFSFHFGKGGKGTNGRMHLVPTGRALGGGSAINFVMYMRPVPSDYDDWETVYGNKGWSSRELIPLLKKAETYQPNPNHPSHGSTGPLKISFASGHSNVGDEMVAVATAIEKDHHTTNDHNDFTLESINAWGVSQYVDGNTGKRSDTAHHYIYNKKLPNLKIITRAKVTKVLFEGTKAVGVEYLNDEVARGKGATEPVAVKASKLVVLAAGAFGSPAILERSGVGSPELLKKLGIKQVVDLPGVGENYMDHNMMFTPYLASEEAETMDLAFRGSEEEVKPYADQWVKEGKGVFTNNGVDGGARIRPTEEELKILSPEFDERWKTYYADKPDKPVIVIATMAAYVGLNPAVPRGKYFSIAYFTAHPESTGHVHITSGTDAYAPLDFGPNYLDKTSDLVVLRWAYKRVRELARRMKFFRGYLELGHPQFPSGSAAATDKEKAPVPLDAPKIVYTKEDDDAIDEYHRQTVETCWHSIGTCPMKPREQGGVVDSKLNVYGTQNLKIADCSITPSNVAANTYSTAIAVGEKAAIIIAEELGIKDAFVSHGRKEVELYLARDTLQDGTSHGRKSYLRMATAQDTVYDIIFAGGGASACIAAGRLAAADPSLKILIVEAGPHTRELQDHIQPARYFSNLFLPKETFTFHKSQPSQALLGRSPVVPSGRAVGGGSSVNFVVYTRAAASDYDDWETKYGNKGWSSKHIIPLLKKAETFQPGSKNDTHGASGPLKISYAPDLVNVAEDFLEVAAGFDKERSFTDDTNQFFECEKYGRWARYIDGVTGRRSDTAHHYVYNQDHNSNLKVLDRHRVVRVIFEGNQAVGVEYVNDLVGRSGGVTEPIVVKASRLVVVSAGAFGSPAILERSGIGAKAVLEKNGVKQIVDLPGVGENYMDHNVIFLPFVATPDADTLDALFQGTREEVEPYAQQWLKDGKGLMSHNGIDCGVKMRPNAEELAAMSPEFDHRWKTYFAPAPDKPVMLYLPFAALATVNPAIPKGKYFSIAYFSGYPVSVGRVHITSGTNPYSPSDFHAGFLDDPADLVILRWAYKKSRELARRMKYYSGDLVIGHPKFKEGSKAAVQQKRNPASLTDPEIVYTKEDDDAIDQYHREKVETTWHSIGTCAMKPREAGGVVDERLNVYGVQGLKVADCSITPDNVGANTYNTAIAIGEKAAVIIAEDLGIKGVTTE</sequence>
<dbReference type="Pfam" id="PF00732">
    <property type="entry name" value="GMC_oxred_N"/>
    <property type="match status" value="2"/>
</dbReference>
<keyword evidence="17" id="KW-1185">Reference proteome</keyword>
<feature type="domain" description="Glucose-methanol-choline oxidoreductase N-terminal" evidence="14">
    <location>
        <begin position="86"/>
        <end position="109"/>
    </location>
</feature>
<evidence type="ECO:0000256" key="1">
    <source>
        <dbReference type="ARBA" id="ARBA00001974"/>
    </source>
</evidence>
<name>A0A409XWS5_9AGAR</name>
<dbReference type="InterPro" id="IPR007867">
    <property type="entry name" value="GMC_OxRtase_C"/>
</dbReference>
<evidence type="ECO:0000256" key="3">
    <source>
        <dbReference type="ARBA" id="ARBA00010790"/>
    </source>
</evidence>
<dbReference type="GO" id="GO:0050660">
    <property type="term" value="F:flavin adenine dinucleotide binding"/>
    <property type="evidence" value="ECO:0007669"/>
    <property type="project" value="InterPro"/>
</dbReference>
<dbReference type="GO" id="GO:0033718">
    <property type="term" value="F:pyranose dehydrogenase (acceptor) activity"/>
    <property type="evidence" value="ECO:0007669"/>
    <property type="project" value="UniProtKB-EC"/>
</dbReference>
<comment type="cofactor">
    <cofactor evidence="1">
        <name>FAD</name>
        <dbReference type="ChEBI" id="CHEBI:57692"/>
    </cofactor>
</comment>
<feature type="domain" description="Glucose-methanol-choline oxidoreductase N-terminal" evidence="14">
    <location>
        <begin position="722"/>
        <end position="745"/>
    </location>
</feature>
<dbReference type="STRING" id="231916.A0A409XWS5"/>
<gene>
    <name evidence="16" type="ORF">CVT26_014903</name>
</gene>
<dbReference type="AlphaFoldDB" id="A0A409XWS5"/>
<comment type="catalytic activity">
    <reaction evidence="10">
        <text>pyranose + acceptor = pyranos-3-ulose + reduced acceptor.</text>
        <dbReference type="EC" id="1.1.99.29"/>
    </reaction>
</comment>
<evidence type="ECO:0000256" key="12">
    <source>
        <dbReference type="ARBA" id="ARBA00034059"/>
    </source>
</evidence>
<comment type="catalytic activity">
    <reaction evidence="11">
        <text>a pyranoside + acceptor = a pyranosid-3-ulose + reduced acceptor.</text>
        <dbReference type="EC" id="1.1.99.29"/>
    </reaction>
</comment>
<evidence type="ECO:0000259" key="15">
    <source>
        <dbReference type="PROSITE" id="PS00624"/>
    </source>
</evidence>
<proteinExistence type="inferred from homology"/>
<dbReference type="EC" id="1.1.99.29" evidence="5"/>
<evidence type="ECO:0000256" key="13">
    <source>
        <dbReference type="RuleBase" id="RU003968"/>
    </source>
</evidence>
<dbReference type="Gene3D" id="3.50.50.60">
    <property type="entry name" value="FAD/NAD(P)-binding domain"/>
    <property type="match status" value="2"/>
</dbReference>
<evidence type="ECO:0000256" key="7">
    <source>
        <dbReference type="ARBA" id="ARBA00024699"/>
    </source>
</evidence>
<feature type="domain" description="Glucose-methanol-choline oxidoreductase N-terminal" evidence="15">
    <location>
        <begin position="909"/>
        <end position="923"/>
    </location>
</feature>
<dbReference type="Pfam" id="PF05199">
    <property type="entry name" value="GMC_oxred_C"/>
    <property type="match status" value="2"/>
</dbReference>
<dbReference type="InterPro" id="IPR012132">
    <property type="entry name" value="GMC_OxRdtase"/>
</dbReference>